<dbReference type="Proteomes" id="UP000291097">
    <property type="component" value="Unassembled WGS sequence"/>
</dbReference>
<dbReference type="Proteomes" id="UP000324021">
    <property type="component" value="Unassembled WGS sequence"/>
</dbReference>
<reference evidence="4" key="2">
    <citation type="submission" date="2016-10" db="EMBL/GenBank/DDBJ databases">
        <authorList>
            <person name="de Groot N.N."/>
        </authorList>
    </citation>
    <scope>NUCLEOTIDE SEQUENCE [LARGE SCALE GENOMIC DNA]</scope>
    <source>
        <strain evidence="4">CDM_6</strain>
    </source>
</reference>
<evidence type="ECO:0000313" key="4">
    <source>
        <dbReference type="EMBL" id="SEU05842.1"/>
    </source>
</evidence>
<evidence type="ECO:0000313" key="3">
    <source>
        <dbReference type="EMBL" id="SDD74319.1"/>
    </source>
</evidence>
<organism evidence="3 7">
    <name type="scientific">Natrinema hispanicum</name>
    <dbReference type="NCBI Taxonomy" id="392421"/>
    <lineage>
        <taxon>Archaea</taxon>
        <taxon>Methanobacteriati</taxon>
        <taxon>Methanobacteriota</taxon>
        <taxon>Stenosarchaea group</taxon>
        <taxon>Halobacteria</taxon>
        <taxon>Halobacteriales</taxon>
        <taxon>Natrialbaceae</taxon>
        <taxon>Natrinema</taxon>
    </lineage>
</organism>
<name>A0A1G6X850_9EURY</name>
<proteinExistence type="predicted"/>
<evidence type="ECO:0000256" key="1">
    <source>
        <dbReference type="SAM" id="Phobius"/>
    </source>
</evidence>
<dbReference type="EMBL" id="SHMP01000009">
    <property type="protein sequence ID" value="RZV06204.1"/>
    <property type="molecule type" value="Genomic_DNA"/>
</dbReference>
<dbReference type="EMBL" id="FMZP01000044">
    <property type="protein sequence ID" value="SDD74319.1"/>
    <property type="molecule type" value="Genomic_DNA"/>
</dbReference>
<reference evidence="2 6" key="3">
    <citation type="submission" date="2019-02" db="EMBL/GenBank/DDBJ databases">
        <title>Genomic Encyclopedia of Archaeal and Bacterial Type Strains, Phase II (KMG-II): from individual species to whole genera.</title>
        <authorList>
            <person name="Goeker M."/>
        </authorList>
    </citation>
    <scope>NUCLEOTIDE SEQUENCE [LARGE SCALE GENOMIC DNA]</scope>
    <source>
        <strain evidence="2 6">DSM 18328</strain>
    </source>
</reference>
<reference evidence="5 7" key="1">
    <citation type="submission" date="2016-10" db="EMBL/GenBank/DDBJ databases">
        <authorList>
            <person name="Varghese N."/>
            <person name="Submissions S."/>
        </authorList>
    </citation>
    <scope>NUCLEOTIDE SEQUENCE [LARGE SCALE GENOMIC DNA]</scope>
    <source>
        <strain evidence="3 7">CDM_1</strain>
        <strain evidence="5">CDM_6</strain>
    </source>
</reference>
<evidence type="ECO:0000313" key="5">
    <source>
        <dbReference type="Proteomes" id="UP000199320"/>
    </source>
</evidence>
<dbReference type="Proteomes" id="UP000199320">
    <property type="component" value="Unassembled WGS sequence"/>
</dbReference>
<evidence type="ECO:0000313" key="2">
    <source>
        <dbReference type="EMBL" id="RZV06204.1"/>
    </source>
</evidence>
<accession>A0A1G6X850</accession>
<keyword evidence="1" id="KW-0812">Transmembrane</keyword>
<keyword evidence="5" id="KW-1185">Reference proteome</keyword>
<protein>
    <submittedName>
        <fullName evidence="3">Uncharacterized protein</fullName>
    </submittedName>
</protein>
<feature type="transmembrane region" description="Helical" evidence="1">
    <location>
        <begin position="12"/>
        <end position="31"/>
    </location>
</feature>
<sequence length="55" mass="6097">MLHVRRVQQFWLASTTASLTSFVYVVAHTLLSHVCGVMFAVECVELITAAMILSD</sequence>
<evidence type="ECO:0000313" key="6">
    <source>
        <dbReference type="Proteomes" id="UP000291097"/>
    </source>
</evidence>
<gene>
    <name evidence="2" type="ORF">BDK88_4168</name>
    <name evidence="4" type="ORF">SAMN04488694_1347</name>
    <name evidence="3" type="ORF">SAMN05192552_104417</name>
</gene>
<evidence type="ECO:0000313" key="7">
    <source>
        <dbReference type="Proteomes" id="UP000324021"/>
    </source>
</evidence>
<dbReference type="AlphaFoldDB" id="A0A1G6X850"/>
<keyword evidence="1" id="KW-1133">Transmembrane helix</keyword>
<keyword evidence="1" id="KW-0472">Membrane</keyword>
<dbReference type="EMBL" id="FOIC01000034">
    <property type="protein sequence ID" value="SEU05842.1"/>
    <property type="molecule type" value="Genomic_DNA"/>
</dbReference>